<evidence type="ECO:0000313" key="3">
    <source>
        <dbReference type="Proteomes" id="UP000000763"/>
    </source>
</evidence>
<name>Q6YXA1_ORYSJ</name>
<feature type="region of interest" description="Disordered" evidence="1">
    <location>
        <begin position="1"/>
        <end position="81"/>
    </location>
</feature>
<feature type="compositionally biased region" description="Basic and acidic residues" evidence="1">
    <location>
        <begin position="1"/>
        <end position="22"/>
    </location>
</feature>
<sequence>MMRGKGWSEDDHGDRARERWEVDGDSAGDAPQAVIWRGHMRRRSGEAAVTGRGSREPAYGWKVGDGEAQDATKGEGRDAAQHDDYLSTVVTGAGNVDLEAPIWRRDGGEAEIGGGAPVGVAAKRWRGRGWSGAQFLARAVGE</sequence>
<proteinExistence type="predicted"/>
<evidence type="ECO:0000256" key="1">
    <source>
        <dbReference type="SAM" id="MobiDB-lite"/>
    </source>
</evidence>
<dbReference type="Proteomes" id="UP000000763">
    <property type="component" value="Chromosome 9"/>
</dbReference>
<reference evidence="3" key="1">
    <citation type="journal article" date="2005" name="Nature">
        <title>The map-based sequence of the rice genome.</title>
        <authorList>
            <consortium name="International rice genome sequencing project (IRGSP)"/>
            <person name="Matsumoto T."/>
            <person name="Wu J."/>
            <person name="Kanamori H."/>
            <person name="Katayose Y."/>
            <person name="Fujisawa M."/>
            <person name="Namiki N."/>
            <person name="Mizuno H."/>
            <person name="Yamamoto K."/>
            <person name="Antonio B.A."/>
            <person name="Baba T."/>
            <person name="Sakata K."/>
            <person name="Nagamura Y."/>
            <person name="Aoki H."/>
            <person name="Arikawa K."/>
            <person name="Arita K."/>
            <person name="Bito T."/>
            <person name="Chiden Y."/>
            <person name="Fujitsuka N."/>
            <person name="Fukunaka R."/>
            <person name="Hamada M."/>
            <person name="Harada C."/>
            <person name="Hayashi A."/>
            <person name="Hijishita S."/>
            <person name="Honda M."/>
            <person name="Hosokawa S."/>
            <person name="Ichikawa Y."/>
            <person name="Idonuma A."/>
            <person name="Iijima M."/>
            <person name="Ikeda M."/>
            <person name="Ikeno M."/>
            <person name="Ito K."/>
            <person name="Ito S."/>
            <person name="Ito T."/>
            <person name="Ito Y."/>
            <person name="Ito Y."/>
            <person name="Iwabuchi A."/>
            <person name="Kamiya K."/>
            <person name="Karasawa W."/>
            <person name="Kurita K."/>
            <person name="Katagiri S."/>
            <person name="Kikuta A."/>
            <person name="Kobayashi H."/>
            <person name="Kobayashi N."/>
            <person name="Machita K."/>
            <person name="Maehara T."/>
            <person name="Masukawa M."/>
            <person name="Mizubayashi T."/>
            <person name="Mukai Y."/>
            <person name="Nagasaki H."/>
            <person name="Nagata Y."/>
            <person name="Naito S."/>
            <person name="Nakashima M."/>
            <person name="Nakama Y."/>
            <person name="Nakamichi Y."/>
            <person name="Nakamura M."/>
            <person name="Meguro A."/>
            <person name="Negishi M."/>
            <person name="Ohta I."/>
            <person name="Ohta T."/>
            <person name="Okamoto M."/>
            <person name="Ono N."/>
            <person name="Saji S."/>
            <person name="Sakaguchi M."/>
            <person name="Sakai K."/>
            <person name="Shibata M."/>
            <person name="Shimokawa T."/>
            <person name="Song J."/>
            <person name="Takazaki Y."/>
            <person name="Terasawa K."/>
            <person name="Tsugane M."/>
            <person name="Tsuji K."/>
            <person name="Ueda S."/>
            <person name="Waki K."/>
            <person name="Yamagata H."/>
            <person name="Yamamoto M."/>
            <person name="Yamamoto S."/>
            <person name="Yamane H."/>
            <person name="Yoshiki S."/>
            <person name="Yoshihara R."/>
            <person name="Yukawa K."/>
            <person name="Zhong H."/>
            <person name="Yano M."/>
            <person name="Yuan Q."/>
            <person name="Ouyang S."/>
            <person name="Liu J."/>
            <person name="Jones K.M."/>
            <person name="Gansberger K."/>
            <person name="Moffat K."/>
            <person name="Hill J."/>
            <person name="Bera J."/>
            <person name="Fadrosh D."/>
            <person name="Jin S."/>
            <person name="Johri S."/>
            <person name="Kim M."/>
            <person name="Overton L."/>
            <person name="Reardon M."/>
            <person name="Tsitrin T."/>
            <person name="Vuong H."/>
            <person name="Weaver B."/>
            <person name="Ciecko A."/>
            <person name="Tallon L."/>
            <person name="Jackson J."/>
            <person name="Pai G."/>
            <person name="Aken S.V."/>
            <person name="Utterback T."/>
            <person name="Reidmuller S."/>
            <person name="Feldblyum T."/>
            <person name="Hsiao J."/>
            <person name="Zismann V."/>
            <person name="Iobst S."/>
            <person name="de Vazeille A.R."/>
            <person name="Buell C.R."/>
            <person name="Ying K."/>
            <person name="Li Y."/>
            <person name="Lu T."/>
            <person name="Huang Y."/>
            <person name="Zhao Q."/>
            <person name="Feng Q."/>
            <person name="Zhang L."/>
            <person name="Zhu J."/>
            <person name="Weng Q."/>
            <person name="Mu J."/>
            <person name="Lu Y."/>
            <person name="Fan D."/>
            <person name="Liu Y."/>
            <person name="Guan J."/>
            <person name="Zhang Y."/>
            <person name="Yu S."/>
            <person name="Liu X."/>
            <person name="Zhang Y."/>
            <person name="Hong G."/>
            <person name="Han B."/>
            <person name="Choisne N."/>
            <person name="Demange N."/>
            <person name="Orjeda G."/>
            <person name="Samain S."/>
            <person name="Cattolico L."/>
            <person name="Pelletier E."/>
            <person name="Couloux A."/>
            <person name="Segurens B."/>
            <person name="Wincker P."/>
            <person name="D'Hont A."/>
            <person name="Scarpelli C."/>
            <person name="Weissenbach J."/>
            <person name="Salanoubat M."/>
            <person name="Quetier F."/>
            <person name="Yu Y."/>
            <person name="Kim H.R."/>
            <person name="Rambo T."/>
            <person name="Currie J."/>
            <person name="Collura K."/>
            <person name="Luo M."/>
            <person name="Yang T."/>
            <person name="Ammiraju J.S.S."/>
            <person name="Engler F."/>
            <person name="Soderlund C."/>
            <person name="Wing R.A."/>
            <person name="Palmer L.E."/>
            <person name="de la Bastide M."/>
            <person name="Spiegel L."/>
            <person name="Nascimento L."/>
            <person name="Zutavern T."/>
            <person name="O'Shaughnessy A."/>
            <person name="Dike S."/>
            <person name="Dedhia N."/>
            <person name="Preston R."/>
            <person name="Balija V."/>
            <person name="McCombie W.R."/>
            <person name="Chow T."/>
            <person name="Chen H."/>
            <person name="Chung M."/>
            <person name="Chen C."/>
            <person name="Shaw J."/>
            <person name="Wu H."/>
            <person name="Hsiao K."/>
            <person name="Chao Y."/>
            <person name="Chu M."/>
            <person name="Cheng C."/>
            <person name="Hour A."/>
            <person name="Lee P."/>
            <person name="Lin S."/>
            <person name="Lin Y."/>
            <person name="Liou J."/>
            <person name="Liu S."/>
            <person name="Hsing Y."/>
            <person name="Raghuvanshi S."/>
            <person name="Mohanty A."/>
            <person name="Bharti A.K."/>
            <person name="Gaur A."/>
            <person name="Gupta V."/>
            <person name="Kumar D."/>
            <person name="Ravi V."/>
            <person name="Vij S."/>
            <person name="Kapur A."/>
            <person name="Khurana P."/>
            <person name="Khurana P."/>
            <person name="Khurana J.P."/>
            <person name="Tyagi A.K."/>
            <person name="Gaikwad K."/>
            <person name="Singh A."/>
            <person name="Dalal V."/>
            <person name="Srivastava S."/>
            <person name="Dixit A."/>
            <person name="Pal A.K."/>
            <person name="Ghazi I.A."/>
            <person name="Yadav M."/>
            <person name="Pandit A."/>
            <person name="Bhargava A."/>
            <person name="Sureshbabu K."/>
            <person name="Batra K."/>
            <person name="Sharma T.R."/>
            <person name="Mohapatra T."/>
            <person name="Singh N.K."/>
            <person name="Messing J."/>
            <person name="Nelson A.B."/>
            <person name="Fuks G."/>
            <person name="Kavchok S."/>
            <person name="Keizer G."/>
            <person name="Linton E."/>
            <person name="Llaca V."/>
            <person name="Song R."/>
            <person name="Tanyolac B."/>
            <person name="Young S."/>
            <person name="Ho-Il K."/>
            <person name="Hahn J.H."/>
            <person name="Sangsakoo G."/>
            <person name="Vanavichit A."/>
            <person name="de Mattos Luiz.A.T."/>
            <person name="Zimmer P.D."/>
            <person name="Malone G."/>
            <person name="Dellagostin O."/>
            <person name="de Oliveira A.C."/>
            <person name="Bevan M."/>
            <person name="Bancroft I."/>
            <person name="Minx P."/>
            <person name="Cordum H."/>
            <person name="Wilson R."/>
            <person name="Cheng Z."/>
            <person name="Jin W."/>
            <person name="Jiang J."/>
            <person name="Leong S.A."/>
            <person name="Iwama H."/>
            <person name="Gojobori T."/>
            <person name="Itoh T."/>
            <person name="Niimura Y."/>
            <person name="Fujii Y."/>
            <person name="Habara T."/>
            <person name="Sakai H."/>
            <person name="Sato Y."/>
            <person name="Wilson G."/>
            <person name="Kumar K."/>
            <person name="McCouch S."/>
            <person name="Juretic N."/>
            <person name="Hoen D."/>
            <person name="Wright S."/>
            <person name="Bruskiewich R."/>
            <person name="Bureau T."/>
            <person name="Miyao A."/>
            <person name="Hirochika H."/>
            <person name="Nishikawa T."/>
            <person name="Kadowaki K."/>
            <person name="Sugiura M."/>
            <person name="Burr B."/>
            <person name="Sasaki T."/>
        </authorList>
    </citation>
    <scope>NUCLEOTIDE SEQUENCE [LARGE SCALE GENOMIC DNA]</scope>
    <source>
        <strain evidence="3">cv. Nipponbare</strain>
    </source>
</reference>
<gene>
    <name evidence="2" type="primary">P0646B04.35</name>
</gene>
<dbReference type="AlphaFoldDB" id="Q6YXA1"/>
<accession>Q6YXA1</accession>
<dbReference type="EMBL" id="AP005709">
    <property type="protein sequence ID" value="BAD17552.1"/>
    <property type="molecule type" value="Genomic_DNA"/>
</dbReference>
<reference evidence="3" key="2">
    <citation type="journal article" date="2008" name="Nucleic Acids Res.">
        <title>The rice annotation project database (RAP-DB): 2008 update.</title>
        <authorList>
            <consortium name="The rice annotation project (RAP)"/>
        </authorList>
    </citation>
    <scope>GENOME REANNOTATION</scope>
    <source>
        <strain evidence="3">cv. Nipponbare</strain>
    </source>
</reference>
<organism evidence="2 3">
    <name type="scientific">Oryza sativa subsp. japonica</name>
    <name type="common">Rice</name>
    <dbReference type="NCBI Taxonomy" id="39947"/>
    <lineage>
        <taxon>Eukaryota</taxon>
        <taxon>Viridiplantae</taxon>
        <taxon>Streptophyta</taxon>
        <taxon>Embryophyta</taxon>
        <taxon>Tracheophyta</taxon>
        <taxon>Spermatophyta</taxon>
        <taxon>Magnoliopsida</taxon>
        <taxon>Liliopsida</taxon>
        <taxon>Poales</taxon>
        <taxon>Poaceae</taxon>
        <taxon>BOP clade</taxon>
        <taxon>Oryzoideae</taxon>
        <taxon>Oryzeae</taxon>
        <taxon>Oryzinae</taxon>
        <taxon>Oryza</taxon>
        <taxon>Oryza sativa</taxon>
    </lineage>
</organism>
<protein>
    <submittedName>
        <fullName evidence="2">Uncharacterized protein</fullName>
    </submittedName>
</protein>
<feature type="compositionally biased region" description="Basic and acidic residues" evidence="1">
    <location>
        <begin position="70"/>
        <end position="81"/>
    </location>
</feature>
<evidence type="ECO:0000313" key="2">
    <source>
        <dbReference type="EMBL" id="BAD17552.1"/>
    </source>
</evidence>